<accession>Q0CNN0</accession>
<evidence type="ECO:0000313" key="1">
    <source>
        <dbReference type="EMBL" id="EAU35151.1"/>
    </source>
</evidence>
<dbReference type="Proteomes" id="UP000007963">
    <property type="component" value="Unassembled WGS sequence"/>
</dbReference>
<sequence>MRTFYKQGSLQFPFIHPSSALRFQHSSYFWGLPDSPEVHIQQVDPGNESVRRIFPDYSPKTWAAVLDTAIECLNKVYGQIEHPASDSEEKYVTEVVLSQELAAWREEQHQAGRKLRSKGQGLARISDTVSGILNVGDWPPCLLASSAFYGCFFTNMLIGAHDPYLLYSNYCTDMGFFIEHGYHHVFPEFSRILYAEIASPRARETLGGNERRDMTALGLIYTRYKVALAEKHAKSLTSKTARVSRDELLAVMLCESGILGMAAEVESPWLPHVRRLDELAHPER</sequence>
<proteinExistence type="predicted"/>
<gene>
    <name evidence="1" type="ORF">ATEG_04704</name>
</gene>
<protein>
    <submittedName>
        <fullName evidence="1">Uncharacterized protein</fullName>
    </submittedName>
</protein>
<dbReference type="OrthoDB" id="640151at2759"/>
<dbReference type="AlphaFoldDB" id="Q0CNN0"/>
<dbReference type="HOGENOM" id="CLU_979973_0_0_1"/>
<dbReference type="EMBL" id="CH476599">
    <property type="protein sequence ID" value="EAU35151.1"/>
    <property type="molecule type" value="Genomic_DNA"/>
</dbReference>
<name>Q0CNN0_ASPTN</name>
<dbReference type="VEuPathDB" id="FungiDB:ATEG_04704"/>
<dbReference type="GeneID" id="4320348"/>
<dbReference type="RefSeq" id="XP_001213882.1">
    <property type="nucleotide sequence ID" value="XM_001213882.1"/>
</dbReference>
<dbReference type="eggNOG" id="ENOG502SIBV">
    <property type="taxonomic scope" value="Eukaryota"/>
</dbReference>
<organism evidence="1 2">
    <name type="scientific">Aspergillus terreus (strain NIH 2624 / FGSC A1156)</name>
    <dbReference type="NCBI Taxonomy" id="341663"/>
    <lineage>
        <taxon>Eukaryota</taxon>
        <taxon>Fungi</taxon>
        <taxon>Dikarya</taxon>
        <taxon>Ascomycota</taxon>
        <taxon>Pezizomycotina</taxon>
        <taxon>Eurotiomycetes</taxon>
        <taxon>Eurotiomycetidae</taxon>
        <taxon>Eurotiales</taxon>
        <taxon>Aspergillaceae</taxon>
        <taxon>Aspergillus</taxon>
        <taxon>Aspergillus subgen. Circumdati</taxon>
    </lineage>
</organism>
<reference evidence="2" key="1">
    <citation type="submission" date="2005-09" db="EMBL/GenBank/DDBJ databases">
        <title>Annotation of the Aspergillus terreus NIH2624 genome.</title>
        <authorList>
            <person name="Birren B.W."/>
            <person name="Lander E.S."/>
            <person name="Galagan J.E."/>
            <person name="Nusbaum C."/>
            <person name="Devon K."/>
            <person name="Henn M."/>
            <person name="Ma L.-J."/>
            <person name="Jaffe D.B."/>
            <person name="Butler J."/>
            <person name="Alvarez P."/>
            <person name="Gnerre S."/>
            <person name="Grabherr M."/>
            <person name="Kleber M."/>
            <person name="Mauceli E.W."/>
            <person name="Brockman W."/>
            <person name="Rounsley S."/>
            <person name="Young S.K."/>
            <person name="LaButti K."/>
            <person name="Pushparaj V."/>
            <person name="DeCaprio D."/>
            <person name="Crawford M."/>
            <person name="Koehrsen M."/>
            <person name="Engels R."/>
            <person name="Montgomery P."/>
            <person name="Pearson M."/>
            <person name="Howarth C."/>
            <person name="Larson L."/>
            <person name="Luoma S."/>
            <person name="White J."/>
            <person name="Alvarado L."/>
            <person name="Kodira C.D."/>
            <person name="Zeng Q."/>
            <person name="Oleary S."/>
            <person name="Yandava C."/>
            <person name="Denning D.W."/>
            <person name="Nierman W.C."/>
            <person name="Milne T."/>
            <person name="Madden K."/>
        </authorList>
    </citation>
    <scope>NUCLEOTIDE SEQUENCE [LARGE SCALE GENOMIC DNA]</scope>
    <source>
        <strain evidence="2">NIH 2624 / FGSC A1156</strain>
    </source>
</reference>
<evidence type="ECO:0000313" key="2">
    <source>
        <dbReference type="Proteomes" id="UP000007963"/>
    </source>
</evidence>